<accession>A0A1J6KI06</accession>
<keyword evidence="2" id="KW-1185">Reference proteome</keyword>
<reference evidence="1" key="1">
    <citation type="submission" date="2016-11" db="EMBL/GenBank/DDBJ databases">
        <title>The genome of Nicotiana attenuata.</title>
        <authorList>
            <person name="Xu S."/>
            <person name="Brockmoeller T."/>
            <person name="Gaquerel E."/>
            <person name="Navarro A."/>
            <person name="Kuhl H."/>
            <person name="Gase K."/>
            <person name="Ling Z."/>
            <person name="Zhou W."/>
            <person name="Kreitzer C."/>
            <person name="Stanke M."/>
            <person name="Tang H."/>
            <person name="Lyons E."/>
            <person name="Pandey P."/>
            <person name="Pandey S.P."/>
            <person name="Timmermann B."/>
            <person name="Baldwin I.T."/>
        </authorList>
    </citation>
    <scope>NUCLEOTIDE SEQUENCE [LARGE SCALE GENOMIC DNA]</scope>
    <source>
        <strain evidence="1">UT</strain>
    </source>
</reference>
<sequence>MHRSKKPMNLTDHLESKVHMIGNKQYSKAENSFVGSHSSHKERKPVVYVRRHFHKKRDGLLPVYEADKAYGADISTVSVAPAVDGLQNCNTSIMCIAGPEREKLLLAVDDERVLRLNMPLLEAKQFRVEICLPTLPLLLLEAEQIWLSHTVLLLQHGAIVIRWPTIILEMLFVDNSVGLRFLLFECCLDLFNQADEAWRFEPATSVRFRLSSIVVGKIIDP</sequence>
<proteinExistence type="predicted"/>
<protein>
    <submittedName>
        <fullName evidence="1">Uncharacterized protein</fullName>
    </submittedName>
</protein>
<dbReference type="AlphaFoldDB" id="A0A1J6KI06"/>
<organism evidence="1 2">
    <name type="scientific">Nicotiana attenuata</name>
    <name type="common">Coyote tobacco</name>
    <dbReference type="NCBI Taxonomy" id="49451"/>
    <lineage>
        <taxon>Eukaryota</taxon>
        <taxon>Viridiplantae</taxon>
        <taxon>Streptophyta</taxon>
        <taxon>Embryophyta</taxon>
        <taxon>Tracheophyta</taxon>
        <taxon>Spermatophyta</taxon>
        <taxon>Magnoliopsida</taxon>
        <taxon>eudicotyledons</taxon>
        <taxon>Gunneridae</taxon>
        <taxon>Pentapetalae</taxon>
        <taxon>asterids</taxon>
        <taxon>lamiids</taxon>
        <taxon>Solanales</taxon>
        <taxon>Solanaceae</taxon>
        <taxon>Nicotianoideae</taxon>
        <taxon>Nicotianeae</taxon>
        <taxon>Nicotiana</taxon>
    </lineage>
</organism>
<comment type="caution">
    <text evidence="1">The sequence shown here is derived from an EMBL/GenBank/DDBJ whole genome shotgun (WGS) entry which is preliminary data.</text>
</comment>
<evidence type="ECO:0000313" key="1">
    <source>
        <dbReference type="EMBL" id="OIT18937.1"/>
    </source>
</evidence>
<dbReference type="STRING" id="49451.A0A1J6KI06"/>
<dbReference type="Gramene" id="OIT18937">
    <property type="protein sequence ID" value="OIT18937"/>
    <property type="gene ID" value="A4A49_43030"/>
</dbReference>
<name>A0A1J6KI06_NICAT</name>
<dbReference type="Proteomes" id="UP000187609">
    <property type="component" value="Unassembled WGS sequence"/>
</dbReference>
<gene>
    <name evidence="1" type="ORF">A4A49_43030</name>
</gene>
<evidence type="ECO:0000313" key="2">
    <source>
        <dbReference type="Proteomes" id="UP000187609"/>
    </source>
</evidence>
<dbReference type="EMBL" id="MJEQ01013783">
    <property type="protein sequence ID" value="OIT18937.1"/>
    <property type="molecule type" value="Genomic_DNA"/>
</dbReference>